<dbReference type="GO" id="GO:0005524">
    <property type="term" value="F:ATP binding"/>
    <property type="evidence" value="ECO:0007669"/>
    <property type="project" value="UniProtKB-KW"/>
</dbReference>
<dbReference type="GO" id="GO:0005829">
    <property type="term" value="C:cytosol"/>
    <property type="evidence" value="ECO:0007669"/>
    <property type="project" value="TreeGrafter"/>
</dbReference>
<dbReference type="EC" id="2.7.4.23" evidence="6"/>
<accession>A0A1L3SMI4</accession>
<dbReference type="InterPro" id="IPR008145">
    <property type="entry name" value="GK/Ca_channel_bsu"/>
</dbReference>
<evidence type="ECO:0000256" key="6">
    <source>
        <dbReference type="HAMAP-Rule" id="MF_00836"/>
    </source>
</evidence>
<keyword evidence="5 6" id="KW-0067">ATP-binding</keyword>
<dbReference type="PANTHER" id="PTHR23117:SF8">
    <property type="entry name" value="RIBOSE 1,5-BISPHOSPHATE PHOSPHOKINASE PHNN"/>
    <property type="match status" value="1"/>
</dbReference>
<dbReference type="SMART" id="SM00072">
    <property type="entry name" value="GuKc"/>
    <property type="match status" value="1"/>
</dbReference>
<comment type="pathway">
    <text evidence="2 6">Metabolic intermediate biosynthesis; 5-phospho-alpha-D-ribose 1-diphosphate biosynthesis; 5-phospho-alpha-D-ribose 1-diphosphate from D-ribose 5-phosphate (route II): step 3/3.</text>
</comment>
<evidence type="ECO:0000256" key="3">
    <source>
        <dbReference type="ARBA" id="ARBA00022679"/>
    </source>
</evidence>
<dbReference type="KEGG" id="meso:BSQ44_03370"/>
<comment type="similarity">
    <text evidence="6">Belongs to the ribose 1,5-bisphosphokinase family.</text>
</comment>
<sequence>MEGSVSRGRNGPDARERQGAFVAVVGPSGAGKDTLIAYAKVRLSEKGLDRFHFVRRVITRTADGSTEDHDTLSPLAFERAEADGAFALSWEAHGLRYGLPAGVDRHISAGDTVVANLSRKAIPALRTRYRNVSVVAVVASKATLSARLIARGRESAEEVAARLSRSTETDLGISGAFATIANDGTIAEAGEALISAIEAAAELSMAPLDL</sequence>
<evidence type="ECO:0000313" key="9">
    <source>
        <dbReference type="Proteomes" id="UP000182840"/>
    </source>
</evidence>
<organism evidence="8 9">
    <name type="scientific">Aquibium oceanicum</name>
    <dbReference type="NCBI Taxonomy" id="1670800"/>
    <lineage>
        <taxon>Bacteria</taxon>
        <taxon>Pseudomonadati</taxon>
        <taxon>Pseudomonadota</taxon>
        <taxon>Alphaproteobacteria</taxon>
        <taxon>Hyphomicrobiales</taxon>
        <taxon>Phyllobacteriaceae</taxon>
        <taxon>Aquibium</taxon>
    </lineage>
</organism>
<reference evidence="9" key="1">
    <citation type="submission" date="2016-11" db="EMBL/GenBank/DDBJ databases">
        <title>Mesorhizobium oceanicum sp. nov., isolated from deep seawater in South China Sea.</title>
        <authorList>
            <person name="Fu G.-Y."/>
        </authorList>
    </citation>
    <scope>NUCLEOTIDE SEQUENCE [LARGE SCALE GENOMIC DNA]</scope>
    <source>
        <strain evidence="9">B7</strain>
    </source>
</reference>
<dbReference type="GO" id="GO:0019634">
    <property type="term" value="P:organic phosphonate metabolic process"/>
    <property type="evidence" value="ECO:0007669"/>
    <property type="project" value="UniProtKB-UniRule"/>
</dbReference>
<dbReference type="PANTHER" id="PTHR23117">
    <property type="entry name" value="GUANYLATE KINASE-RELATED"/>
    <property type="match status" value="1"/>
</dbReference>
<feature type="domain" description="Guanylate kinase/L-type calcium channel beta subunit" evidence="7">
    <location>
        <begin position="18"/>
        <end position="201"/>
    </location>
</feature>
<dbReference type="NCBIfam" id="TIGR02322">
    <property type="entry name" value="phosphon_PhnN"/>
    <property type="match status" value="1"/>
</dbReference>
<gene>
    <name evidence="6" type="primary">phnN</name>
    <name evidence="8" type="ORF">BSQ44_03370</name>
</gene>
<dbReference type="RefSeq" id="WP_072601944.1">
    <property type="nucleotide sequence ID" value="NZ_CP018171.1"/>
</dbReference>
<dbReference type="HAMAP" id="MF_00836">
    <property type="entry name" value="PhnN"/>
    <property type="match status" value="1"/>
</dbReference>
<dbReference type="EMBL" id="CP018171">
    <property type="protein sequence ID" value="APH70532.1"/>
    <property type="molecule type" value="Genomic_DNA"/>
</dbReference>
<keyword evidence="8" id="KW-0418">Kinase</keyword>
<comment type="function">
    <text evidence="6">Catalyzes the phosphorylation of ribose 1,5-bisphosphate to 5-phospho-D-ribosyl alpha-1-diphosphate (PRPP).</text>
</comment>
<evidence type="ECO:0000256" key="5">
    <source>
        <dbReference type="ARBA" id="ARBA00022840"/>
    </source>
</evidence>
<dbReference type="UniPathway" id="UPA00087">
    <property type="reaction ID" value="UER00175"/>
</dbReference>
<dbReference type="OrthoDB" id="341217at2"/>
<feature type="binding site" evidence="6">
    <location>
        <begin position="26"/>
        <end position="33"/>
    </location>
    <ligand>
        <name>ATP</name>
        <dbReference type="ChEBI" id="CHEBI:30616"/>
    </ligand>
</feature>
<dbReference type="Proteomes" id="UP000182840">
    <property type="component" value="Chromosome"/>
</dbReference>
<evidence type="ECO:0000313" key="8">
    <source>
        <dbReference type="EMBL" id="APH70532.1"/>
    </source>
</evidence>
<comment type="catalytic activity">
    <reaction evidence="1 6">
        <text>alpha-D-ribose 1,5-bisphosphate + ATP = 5-phospho-alpha-D-ribose 1-diphosphate + ADP</text>
        <dbReference type="Rhea" id="RHEA:20109"/>
        <dbReference type="ChEBI" id="CHEBI:30616"/>
        <dbReference type="ChEBI" id="CHEBI:58017"/>
        <dbReference type="ChEBI" id="CHEBI:68688"/>
        <dbReference type="ChEBI" id="CHEBI:456216"/>
        <dbReference type="EC" id="2.7.4.23"/>
    </reaction>
</comment>
<evidence type="ECO:0000259" key="7">
    <source>
        <dbReference type="SMART" id="SM00072"/>
    </source>
</evidence>
<protein>
    <recommendedName>
        <fullName evidence="6">Ribose 1,5-bisphosphate phosphokinase PhnN</fullName>
        <ecNumber evidence="6">2.7.4.23</ecNumber>
    </recommendedName>
    <alternativeName>
        <fullName evidence="6">Ribose 1,5-bisphosphokinase</fullName>
    </alternativeName>
</protein>
<dbReference type="AlphaFoldDB" id="A0A1L3SMI4"/>
<proteinExistence type="inferred from homology"/>
<keyword evidence="9" id="KW-1185">Reference proteome</keyword>
<keyword evidence="4 6" id="KW-0547">Nucleotide-binding</keyword>
<evidence type="ECO:0000256" key="4">
    <source>
        <dbReference type="ARBA" id="ARBA00022741"/>
    </source>
</evidence>
<evidence type="ECO:0000256" key="1">
    <source>
        <dbReference type="ARBA" id="ARBA00000373"/>
    </source>
</evidence>
<keyword evidence="3 6" id="KW-0808">Transferase</keyword>
<dbReference type="GO" id="GO:0033863">
    <property type="term" value="F:ribose 1,5-bisphosphate phosphokinase activity"/>
    <property type="evidence" value="ECO:0007669"/>
    <property type="project" value="UniProtKB-UniRule"/>
</dbReference>
<dbReference type="STRING" id="1670800.BSQ44_03370"/>
<dbReference type="Gene3D" id="3.40.50.300">
    <property type="entry name" value="P-loop containing nucleotide triphosphate hydrolases"/>
    <property type="match status" value="1"/>
</dbReference>
<evidence type="ECO:0000256" key="2">
    <source>
        <dbReference type="ARBA" id="ARBA00005069"/>
    </source>
</evidence>
<dbReference type="SUPFAM" id="SSF52540">
    <property type="entry name" value="P-loop containing nucleoside triphosphate hydrolases"/>
    <property type="match status" value="1"/>
</dbReference>
<name>A0A1L3SMI4_9HYPH</name>
<dbReference type="GO" id="GO:0006015">
    <property type="term" value="P:5-phosphoribose 1-diphosphate biosynthetic process"/>
    <property type="evidence" value="ECO:0007669"/>
    <property type="project" value="UniProtKB-UniRule"/>
</dbReference>
<dbReference type="InterPro" id="IPR012699">
    <property type="entry name" value="PhnN"/>
</dbReference>
<dbReference type="InterPro" id="IPR027417">
    <property type="entry name" value="P-loop_NTPase"/>
</dbReference>